<accession>A0A6J4KNV1</accession>
<protein>
    <submittedName>
        <fullName evidence="1">Uncharacterized protein</fullName>
    </submittedName>
</protein>
<organism evidence="1">
    <name type="scientific">uncultured Chloroflexia bacterium</name>
    <dbReference type="NCBI Taxonomy" id="1672391"/>
    <lineage>
        <taxon>Bacteria</taxon>
        <taxon>Bacillati</taxon>
        <taxon>Chloroflexota</taxon>
        <taxon>Chloroflexia</taxon>
        <taxon>environmental samples</taxon>
    </lineage>
</organism>
<sequence length="171" mass="19071">MATLLDTRHDLLLGCRVAPALVRDAHAPHRRTAFAHLGCPLGQELLRGRLIPSTLHQDTERVPVLIACPPQLLRRAADLQEYLIQNPRVARPCSSTSELIGVGLAERARPMVYRLVGDNDAALREEFLDVAIAEADAEGEPNRVRDNLLGEAKAIRRWPCSYVQYRVPRSL</sequence>
<reference evidence="1" key="1">
    <citation type="submission" date="2020-02" db="EMBL/GenBank/DDBJ databases">
        <authorList>
            <person name="Meier V. D."/>
        </authorList>
    </citation>
    <scope>NUCLEOTIDE SEQUENCE</scope>
    <source>
        <strain evidence="1">AVDCRST_MAG93</strain>
    </source>
</reference>
<proteinExistence type="predicted"/>
<gene>
    <name evidence="1" type="ORF">AVDCRST_MAG93-5238</name>
</gene>
<dbReference type="AlphaFoldDB" id="A0A6J4KNV1"/>
<evidence type="ECO:0000313" key="1">
    <source>
        <dbReference type="EMBL" id="CAA9311230.1"/>
    </source>
</evidence>
<name>A0A6J4KNV1_9CHLR</name>
<dbReference type="EMBL" id="CADCTR010001766">
    <property type="protein sequence ID" value="CAA9311230.1"/>
    <property type="molecule type" value="Genomic_DNA"/>
</dbReference>